<organism evidence="9 10">
    <name type="scientific">Mucilaginibacter pineti</name>
    <dbReference type="NCBI Taxonomy" id="1391627"/>
    <lineage>
        <taxon>Bacteria</taxon>
        <taxon>Pseudomonadati</taxon>
        <taxon>Bacteroidota</taxon>
        <taxon>Sphingobacteriia</taxon>
        <taxon>Sphingobacteriales</taxon>
        <taxon>Sphingobacteriaceae</taxon>
        <taxon>Mucilaginibacter</taxon>
    </lineage>
</organism>
<comment type="similarity">
    <text evidence="2">Belongs to the outer membrane factor (OMF) (TC 1.B.17) family.</text>
</comment>
<evidence type="ECO:0000256" key="8">
    <source>
        <dbReference type="SAM" id="SignalP"/>
    </source>
</evidence>
<dbReference type="RefSeq" id="WP_091155831.1">
    <property type="nucleotide sequence ID" value="NZ_FNAI01000019.1"/>
</dbReference>
<dbReference type="GO" id="GO:1990281">
    <property type="term" value="C:efflux pump complex"/>
    <property type="evidence" value="ECO:0007669"/>
    <property type="project" value="TreeGrafter"/>
</dbReference>
<dbReference type="EMBL" id="FNAI01000019">
    <property type="protein sequence ID" value="SDF50105.1"/>
    <property type="molecule type" value="Genomic_DNA"/>
</dbReference>
<protein>
    <submittedName>
        <fullName evidence="9">Outer membrane protein TolC</fullName>
    </submittedName>
</protein>
<gene>
    <name evidence="9" type="ORF">SAMN05216464_11924</name>
</gene>
<dbReference type="GO" id="GO:0015288">
    <property type="term" value="F:porin activity"/>
    <property type="evidence" value="ECO:0007669"/>
    <property type="project" value="TreeGrafter"/>
</dbReference>
<evidence type="ECO:0000256" key="5">
    <source>
        <dbReference type="ARBA" id="ARBA00022692"/>
    </source>
</evidence>
<evidence type="ECO:0000256" key="1">
    <source>
        <dbReference type="ARBA" id="ARBA00004442"/>
    </source>
</evidence>
<name>A0A1G7LKU8_9SPHI</name>
<dbReference type="AlphaFoldDB" id="A0A1G7LKU8"/>
<dbReference type="OrthoDB" id="9807719at2"/>
<keyword evidence="10" id="KW-1185">Reference proteome</keyword>
<dbReference type="PANTHER" id="PTHR30026:SF20">
    <property type="entry name" value="OUTER MEMBRANE PROTEIN TOLC"/>
    <property type="match status" value="1"/>
</dbReference>
<evidence type="ECO:0000256" key="3">
    <source>
        <dbReference type="ARBA" id="ARBA00022448"/>
    </source>
</evidence>
<dbReference type="PANTHER" id="PTHR30026">
    <property type="entry name" value="OUTER MEMBRANE PROTEIN TOLC"/>
    <property type="match status" value="1"/>
</dbReference>
<keyword evidence="4" id="KW-1134">Transmembrane beta strand</keyword>
<evidence type="ECO:0000256" key="6">
    <source>
        <dbReference type="ARBA" id="ARBA00023136"/>
    </source>
</evidence>
<dbReference type="SUPFAM" id="SSF56954">
    <property type="entry name" value="Outer membrane efflux proteins (OEP)"/>
    <property type="match status" value="1"/>
</dbReference>
<evidence type="ECO:0000256" key="2">
    <source>
        <dbReference type="ARBA" id="ARBA00007613"/>
    </source>
</evidence>
<accession>A0A1G7LKU8</accession>
<sequence length="429" mass="46787">MRSIFILICSMLCLTAVAQEHSITIAQSKKAALAYSYSIKNSDLKISSAKADVAAAKSDYLPSVAVNGAGLYGFKDFIGAYPPLLEKGINNFYLLSATGTEAIYAGGKIRTGNQLASLQLQVNKVLARQSVDSVLLSTEQKYWNIVNLQEQNKTLASNEVFLKGLLKQQQDMLASGLIARNDLLKVKVQLSHLLLNKSKLANGRRLAVLDFCLYTGMHYDSLLVMQDTLDLRRSPVLVDVSPDTSLNQNNNYQLLAKNVDAEKLQTRLTKGDYLPSLSAGVSATQAGVINGGIGSSFMPVALATVKIPVSDGLWGRGRQKLKQRAISEEIAQNNLADGRNQLKVGVMKNWYDLKDGLTEISYARVNLEQATENLKVNQDNYKAGLAAISDVLDAQAAYQQATGDLINAYASYQSKKAAYLYITGKINEE</sequence>
<keyword evidence="8" id="KW-0732">Signal</keyword>
<comment type="subcellular location">
    <subcellularLocation>
        <location evidence="1">Cell outer membrane</location>
    </subcellularLocation>
</comment>
<feature type="chain" id="PRO_5011678118" evidence="8">
    <location>
        <begin position="19"/>
        <end position="429"/>
    </location>
</feature>
<evidence type="ECO:0000313" key="10">
    <source>
        <dbReference type="Proteomes" id="UP000199072"/>
    </source>
</evidence>
<keyword evidence="3" id="KW-0813">Transport</keyword>
<dbReference type="InterPro" id="IPR003423">
    <property type="entry name" value="OMP_efflux"/>
</dbReference>
<keyword evidence="6" id="KW-0472">Membrane</keyword>
<evidence type="ECO:0000313" key="9">
    <source>
        <dbReference type="EMBL" id="SDF50105.1"/>
    </source>
</evidence>
<keyword evidence="5" id="KW-0812">Transmembrane</keyword>
<dbReference type="Proteomes" id="UP000199072">
    <property type="component" value="Unassembled WGS sequence"/>
</dbReference>
<reference evidence="9 10" key="1">
    <citation type="submission" date="2016-10" db="EMBL/GenBank/DDBJ databases">
        <authorList>
            <person name="de Groot N.N."/>
        </authorList>
    </citation>
    <scope>NUCLEOTIDE SEQUENCE [LARGE SCALE GENOMIC DNA]</scope>
    <source>
        <strain evidence="9 10">47C3B</strain>
    </source>
</reference>
<dbReference type="Pfam" id="PF02321">
    <property type="entry name" value="OEP"/>
    <property type="match status" value="1"/>
</dbReference>
<dbReference type="GO" id="GO:0015562">
    <property type="term" value="F:efflux transmembrane transporter activity"/>
    <property type="evidence" value="ECO:0007669"/>
    <property type="project" value="InterPro"/>
</dbReference>
<keyword evidence="7" id="KW-0998">Cell outer membrane</keyword>
<dbReference type="STRING" id="1391627.SAMN05216464_11924"/>
<evidence type="ECO:0000256" key="7">
    <source>
        <dbReference type="ARBA" id="ARBA00023237"/>
    </source>
</evidence>
<feature type="signal peptide" evidence="8">
    <location>
        <begin position="1"/>
        <end position="18"/>
    </location>
</feature>
<evidence type="ECO:0000256" key="4">
    <source>
        <dbReference type="ARBA" id="ARBA00022452"/>
    </source>
</evidence>
<dbReference type="InterPro" id="IPR051906">
    <property type="entry name" value="TolC-like"/>
</dbReference>
<dbReference type="GO" id="GO:0009279">
    <property type="term" value="C:cell outer membrane"/>
    <property type="evidence" value="ECO:0007669"/>
    <property type="project" value="UniProtKB-SubCell"/>
</dbReference>
<proteinExistence type="inferred from homology"/>
<dbReference type="Gene3D" id="1.20.1600.10">
    <property type="entry name" value="Outer membrane efflux proteins (OEP)"/>
    <property type="match status" value="1"/>
</dbReference>